<dbReference type="RefSeq" id="WP_043273136.1">
    <property type="nucleotide sequence ID" value="NZ_CALEBV010000208.1"/>
</dbReference>
<dbReference type="Proteomes" id="UP001220662">
    <property type="component" value="Unassembled WGS sequence"/>
</dbReference>
<evidence type="ECO:0000313" key="2">
    <source>
        <dbReference type="EMBL" id="MDF3840826.1"/>
    </source>
</evidence>
<dbReference type="KEGG" id="pcq:PcP3B5_50970"/>
<reference evidence="1 3" key="1">
    <citation type="submission" date="2016-05" db="EMBL/GenBank/DDBJ databases">
        <title>Genome Sequence of Pseudomonas citronellolis Strain SJTE-3, an Estrogens and Persistent Organic Pollutants degradation strain.</title>
        <authorList>
            <person name="Liang R."/>
        </authorList>
    </citation>
    <scope>NUCLEOTIDE SEQUENCE [LARGE SCALE GENOMIC DNA]</scope>
    <source>
        <strain evidence="1 3">SJTE-3</strain>
    </source>
</reference>
<dbReference type="EMBL" id="CP015878">
    <property type="protein sequence ID" value="ANI17150.1"/>
    <property type="molecule type" value="Genomic_DNA"/>
</dbReference>
<reference evidence="2" key="2">
    <citation type="submission" date="2023-03" db="EMBL/GenBank/DDBJ databases">
        <title>Draft assemblies of triclosan tolerant bacteria isolated from returned activated sludge.</title>
        <authorList>
            <person name="Van Hamelsveld S."/>
        </authorList>
    </citation>
    <scope>NUCLEOTIDE SEQUENCE</scope>
    <source>
        <strain evidence="2">GW210015_S63</strain>
    </source>
</reference>
<dbReference type="GO" id="GO:0003677">
    <property type="term" value="F:DNA binding"/>
    <property type="evidence" value="ECO:0007669"/>
    <property type="project" value="UniProtKB-KW"/>
</dbReference>
<gene>
    <name evidence="1" type="ORF">A9C11_25610</name>
    <name evidence="2" type="ORF">P3W55_03785</name>
</gene>
<keyword evidence="2" id="KW-0238">DNA-binding</keyword>
<organism evidence="1 3">
    <name type="scientific">Pseudomonas citronellolis</name>
    <dbReference type="NCBI Taxonomy" id="53408"/>
    <lineage>
        <taxon>Bacteria</taxon>
        <taxon>Pseudomonadati</taxon>
        <taxon>Pseudomonadota</taxon>
        <taxon>Gammaproteobacteria</taxon>
        <taxon>Pseudomonadales</taxon>
        <taxon>Pseudomonadaceae</taxon>
        <taxon>Pseudomonas</taxon>
    </lineage>
</organism>
<dbReference type="AlphaFoldDB" id="A0A127MYW5"/>
<dbReference type="EMBL" id="JARJLR010000077">
    <property type="protein sequence ID" value="MDF3840826.1"/>
    <property type="molecule type" value="Genomic_DNA"/>
</dbReference>
<dbReference type="GeneID" id="72998074"/>
<proteinExistence type="predicted"/>
<sequence>MDFEFTLKFKIDAQTDEQFDEIVERLGAEGCTDALVGTGIPGLLGLDFIREASSAEVAIVSAIKDVQRAIPGASLVEVSPDYVGLSDVASKLSVSRQYMLKLRNKYQGTFPVPAHGGSTLIWHLADILKFLSSSSIMRIAPEEIELATVAEAINAALLANKVFGRQALSHGLPGSLDL</sequence>
<protein>
    <submittedName>
        <fullName evidence="2">DNA-binding protein</fullName>
    </submittedName>
</protein>
<name>A0A127MYW5_9PSED</name>
<accession>A0A127MYW5</accession>
<evidence type="ECO:0000313" key="3">
    <source>
        <dbReference type="Proteomes" id="UP000077748"/>
    </source>
</evidence>
<dbReference type="STRING" id="53408.A9C11_25610"/>
<dbReference type="Proteomes" id="UP000077748">
    <property type="component" value="Chromosome"/>
</dbReference>
<evidence type="ECO:0000313" key="1">
    <source>
        <dbReference type="EMBL" id="ANI17150.1"/>
    </source>
</evidence>